<sequence>MNTSNDIADSPDGRLITDSACDFRIPTITPYSLQIKNKNKNNNISRGINRTNLIQVNLDTKSHSTLTPTTNRNKKSEIEIFYQNIRGLRSRTNEFYINVLNQEHDILAIVETWLHPGIFDSEIIDSRYQVFRQDSDQSVTGKELGRGLLLAIRADLQPVLKPDWCVLTAELELLWVEITLGFTKLQVGLVYIMQSTRQEDVLTQLFDHLETKINLLSMWPFL</sequence>
<reference evidence="1" key="1">
    <citation type="submission" date="2021-05" db="EMBL/GenBank/DDBJ databases">
        <authorList>
            <person name="Alioto T."/>
            <person name="Alioto T."/>
            <person name="Gomez Garrido J."/>
        </authorList>
    </citation>
    <scope>NUCLEOTIDE SEQUENCE</scope>
</reference>
<dbReference type="InterPro" id="IPR036691">
    <property type="entry name" value="Endo/exonu/phosph_ase_sf"/>
</dbReference>
<evidence type="ECO:0000313" key="1">
    <source>
        <dbReference type="EMBL" id="CAG6614202.1"/>
    </source>
</evidence>
<dbReference type="AlphaFoldDB" id="A0A8D8LYG9"/>
<dbReference type="EMBL" id="HBUF01029595">
    <property type="protein sequence ID" value="CAG6614208.1"/>
    <property type="molecule type" value="Transcribed_RNA"/>
</dbReference>
<proteinExistence type="predicted"/>
<protein>
    <submittedName>
        <fullName evidence="1">Uncharacterized protein</fullName>
    </submittedName>
</protein>
<organism evidence="1">
    <name type="scientific">Cacopsylla melanoneura</name>
    <dbReference type="NCBI Taxonomy" id="428564"/>
    <lineage>
        <taxon>Eukaryota</taxon>
        <taxon>Metazoa</taxon>
        <taxon>Ecdysozoa</taxon>
        <taxon>Arthropoda</taxon>
        <taxon>Hexapoda</taxon>
        <taxon>Insecta</taxon>
        <taxon>Pterygota</taxon>
        <taxon>Neoptera</taxon>
        <taxon>Paraneoptera</taxon>
        <taxon>Hemiptera</taxon>
        <taxon>Sternorrhyncha</taxon>
        <taxon>Psylloidea</taxon>
        <taxon>Psyllidae</taxon>
        <taxon>Psyllinae</taxon>
        <taxon>Cacopsylla</taxon>
    </lineage>
</organism>
<dbReference type="EMBL" id="HBUF01029593">
    <property type="protein sequence ID" value="CAG6614202.1"/>
    <property type="molecule type" value="Transcribed_RNA"/>
</dbReference>
<dbReference type="EMBL" id="HBUF01029596">
    <property type="protein sequence ID" value="CAG6614211.1"/>
    <property type="molecule type" value="Transcribed_RNA"/>
</dbReference>
<accession>A0A8D8LYG9</accession>
<dbReference type="EMBL" id="HBUF01029594">
    <property type="protein sequence ID" value="CAG6614205.1"/>
    <property type="molecule type" value="Transcribed_RNA"/>
</dbReference>
<dbReference type="Gene3D" id="3.60.10.10">
    <property type="entry name" value="Endonuclease/exonuclease/phosphatase"/>
    <property type="match status" value="1"/>
</dbReference>
<name>A0A8D8LYG9_9HEMI</name>
<dbReference type="SUPFAM" id="SSF56219">
    <property type="entry name" value="DNase I-like"/>
    <property type="match status" value="1"/>
</dbReference>